<protein>
    <submittedName>
        <fullName evidence="1">Uncharacterized protein</fullName>
    </submittedName>
</protein>
<keyword evidence="2" id="KW-1185">Reference proteome</keyword>
<dbReference type="Proteomes" id="UP000031668">
    <property type="component" value="Unassembled WGS sequence"/>
</dbReference>
<gene>
    <name evidence="1" type="ORF">RF11_02700</name>
</gene>
<comment type="caution">
    <text evidence="1">The sequence shown here is derived from an EMBL/GenBank/DDBJ whole genome shotgun (WGS) entry which is preliminary data.</text>
</comment>
<evidence type="ECO:0000313" key="2">
    <source>
        <dbReference type="Proteomes" id="UP000031668"/>
    </source>
</evidence>
<name>A0A0C2MLP7_THEKT</name>
<dbReference type="OrthoDB" id="7701410at2759"/>
<organism evidence="1 2">
    <name type="scientific">Thelohanellus kitauei</name>
    <name type="common">Myxosporean</name>
    <dbReference type="NCBI Taxonomy" id="669202"/>
    <lineage>
        <taxon>Eukaryota</taxon>
        <taxon>Metazoa</taxon>
        <taxon>Cnidaria</taxon>
        <taxon>Myxozoa</taxon>
        <taxon>Myxosporea</taxon>
        <taxon>Bivalvulida</taxon>
        <taxon>Platysporina</taxon>
        <taxon>Myxobolidae</taxon>
        <taxon>Thelohanellus</taxon>
    </lineage>
</organism>
<sequence length="285" mass="33426">MDYNKVYRQQNQRACEDYIRNTHSNDSSTQMEEVRHFISHFVTQNDPEVDLLFIQFFPIELYGEFFYMSEGQTNIDRYQEKIILFFDVFTFIYRNPNLVTDSKAKCFILRFLKLIQTCDPITDYNLDTLITSISVCVSYDPNKVMFINENGMFNIYNYFKISGTTLVNEFGVMCHQIYNLDRTHFSSLIPAKLTKSVNQIMAVSTSDQKEFQGLMITVLGMLSRLKLLDDVEFDVTQLFDISISVFINSMHEVRDSLLLVHLQKYFAPFSIVHDIKLKSILLKNL</sequence>
<reference evidence="1 2" key="1">
    <citation type="journal article" date="2014" name="Genome Biol. Evol.">
        <title>The genome of the myxosporean Thelohanellus kitauei shows adaptations to nutrient acquisition within its fish host.</title>
        <authorList>
            <person name="Yang Y."/>
            <person name="Xiong J."/>
            <person name="Zhou Z."/>
            <person name="Huo F."/>
            <person name="Miao W."/>
            <person name="Ran C."/>
            <person name="Liu Y."/>
            <person name="Zhang J."/>
            <person name="Feng J."/>
            <person name="Wang M."/>
            <person name="Wang M."/>
            <person name="Wang L."/>
            <person name="Yao B."/>
        </authorList>
    </citation>
    <scope>NUCLEOTIDE SEQUENCE [LARGE SCALE GENOMIC DNA]</scope>
    <source>
        <strain evidence="1">Wuqing</strain>
    </source>
</reference>
<evidence type="ECO:0000313" key="1">
    <source>
        <dbReference type="EMBL" id="KII65280.1"/>
    </source>
</evidence>
<dbReference type="EMBL" id="JWZT01003910">
    <property type="protein sequence ID" value="KII65280.1"/>
    <property type="molecule type" value="Genomic_DNA"/>
</dbReference>
<dbReference type="AlphaFoldDB" id="A0A0C2MLP7"/>
<proteinExistence type="predicted"/>
<accession>A0A0C2MLP7</accession>